<proteinExistence type="predicted"/>
<reference evidence="1 2" key="1">
    <citation type="submission" date="2020-04" db="EMBL/GenBank/DDBJ databases">
        <title>Genome sequencing of novel species.</title>
        <authorList>
            <person name="Heo J."/>
            <person name="Kim S.-J."/>
            <person name="Kim J.-S."/>
            <person name="Hong S.-B."/>
            <person name="Kwon S.-W."/>
        </authorList>
    </citation>
    <scope>NUCLEOTIDE SEQUENCE [LARGE SCALE GENOMIC DNA]</scope>
    <source>
        <strain evidence="1 2">CJU-R4</strain>
    </source>
</reference>
<accession>A0A7L5DQE2</accession>
<name>A0A7L5DQE2_9BACT</name>
<organism evidence="1 2">
    <name type="scientific">Spirosoma rhododendri</name>
    <dbReference type="NCBI Taxonomy" id="2728024"/>
    <lineage>
        <taxon>Bacteria</taxon>
        <taxon>Pseudomonadati</taxon>
        <taxon>Bacteroidota</taxon>
        <taxon>Cytophagia</taxon>
        <taxon>Cytophagales</taxon>
        <taxon>Cytophagaceae</taxon>
        <taxon>Spirosoma</taxon>
    </lineage>
</organism>
<evidence type="ECO:0000313" key="2">
    <source>
        <dbReference type="Proteomes" id="UP000501128"/>
    </source>
</evidence>
<dbReference type="AlphaFoldDB" id="A0A7L5DQE2"/>
<dbReference type="KEGG" id="srho:HH216_09970"/>
<dbReference type="Proteomes" id="UP000501128">
    <property type="component" value="Chromosome"/>
</dbReference>
<dbReference type="EMBL" id="CP051677">
    <property type="protein sequence ID" value="QJD78718.1"/>
    <property type="molecule type" value="Genomic_DNA"/>
</dbReference>
<protein>
    <submittedName>
        <fullName evidence="1">Uncharacterized protein</fullName>
    </submittedName>
</protein>
<sequence length="79" mass="9670">MWYFLVRQTDISYEQYQALQRKVALTEVELFNEPYHNWYIFSTEKADYIPFMNELDKDGIAYDLYSDRPSRDDLLAKMR</sequence>
<dbReference type="RefSeq" id="WP_169550686.1">
    <property type="nucleotide sequence ID" value="NZ_CP051677.1"/>
</dbReference>
<gene>
    <name evidence="1" type="ORF">HH216_09970</name>
</gene>
<keyword evidence="2" id="KW-1185">Reference proteome</keyword>
<evidence type="ECO:0000313" key="1">
    <source>
        <dbReference type="EMBL" id="QJD78718.1"/>
    </source>
</evidence>